<name>A0AAW0DBH7_9AGAR</name>
<keyword evidence="3" id="KW-1185">Reference proteome</keyword>
<proteinExistence type="predicted"/>
<dbReference type="AlphaFoldDB" id="A0AAW0DBH7"/>
<sequence length="157" mass="18146">MSDNKSGEVPVLSKTGDIDRATRTSSDIDSLKQVPADLVDEEPKPFRLTSWFFRRSELKPFDENAISTRRSVFDDPDIGHLYWPKESHESYHRFDPKARWTYAEEKKLVRKIDWKVMFWAAISFSALNLDRGNLSQANTDNFLPGKTWGASSDVFKN</sequence>
<evidence type="ECO:0000256" key="1">
    <source>
        <dbReference type="SAM" id="MobiDB-lite"/>
    </source>
</evidence>
<reference evidence="2 3" key="1">
    <citation type="submission" date="2024-01" db="EMBL/GenBank/DDBJ databases">
        <title>A draft genome for a cacao thread blight-causing isolate of Paramarasmius palmivorus.</title>
        <authorList>
            <person name="Baruah I.K."/>
            <person name="Bukari Y."/>
            <person name="Amoako-Attah I."/>
            <person name="Meinhardt L.W."/>
            <person name="Bailey B.A."/>
            <person name="Cohen S.P."/>
        </authorList>
    </citation>
    <scope>NUCLEOTIDE SEQUENCE [LARGE SCALE GENOMIC DNA]</scope>
    <source>
        <strain evidence="2 3">GH-12</strain>
    </source>
</reference>
<accession>A0AAW0DBH7</accession>
<comment type="caution">
    <text evidence="2">The sequence shown here is derived from an EMBL/GenBank/DDBJ whole genome shotgun (WGS) entry which is preliminary data.</text>
</comment>
<gene>
    <name evidence="2" type="ORF">VNI00_006265</name>
</gene>
<protein>
    <submittedName>
        <fullName evidence="2">Uncharacterized protein</fullName>
    </submittedName>
</protein>
<evidence type="ECO:0000313" key="3">
    <source>
        <dbReference type="Proteomes" id="UP001383192"/>
    </source>
</evidence>
<feature type="region of interest" description="Disordered" evidence="1">
    <location>
        <begin position="1"/>
        <end position="27"/>
    </location>
</feature>
<dbReference type="EMBL" id="JAYKXP010000018">
    <property type="protein sequence ID" value="KAK7047937.1"/>
    <property type="molecule type" value="Genomic_DNA"/>
</dbReference>
<organism evidence="2 3">
    <name type="scientific">Paramarasmius palmivorus</name>
    <dbReference type="NCBI Taxonomy" id="297713"/>
    <lineage>
        <taxon>Eukaryota</taxon>
        <taxon>Fungi</taxon>
        <taxon>Dikarya</taxon>
        <taxon>Basidiomycota</taxon>
        <taxon>Agaricomycotina</taxon>
        <taxon>Agaricomycetes</taxon>
        <taxon>Agaricomycetidae</taxon>
        <taxon>Agaricales</taxon>
        <taxon>Marasmiineae</taxon>
        <taxon>Marasmiaceae</taxon>
        <taxon>Paramarasmius</taxon>
    </lineage>
</organism>
<evidence type="ECO:0000313" key="2">
    <source>
        <dbReference type="EMBL" id="KAK7047937.1"/>
    </source>
</evidence>
<dbReference type="Proteomes" id="UP001383192">
    <property type="component" value="Unassembled WGS sequence"/>
</dbReference>